<gene>
    <name evidence="2" type="ORF">H8K43_09510</name>
</gene>
<protein>
    <recommendedName>
        <fullName evidence="4">DUF2946 domain-containing protein</fullName>
    </recommendedName>
</protein>
<dbReference type="EMBL" id="JACOGD010000004">
    <property type="protein sequence ID" value="MBC3931907.1"/>
    <property type="molecule type" value="Genomic_DNA"/>
</dbReference>
<evidence type="ECO:0000313" key="2">
    <source>
        <dbReference type="EMBL" id="MBC3931907.1"/>
    </source>
</evidence>
<accession>A0ABR7A4S5</accession>
<proteinExistence type="predicted"/>
<dbReference type="Proteomes" id="UP000654304">
    <property type="component" value="Unassembled WGS sequence"/>
</dbReference>
<dbReference type="RefSeq" id="WP_186903604.1">
    <property type="nucleotide sequence ID" value="NZ_JACOGD010000004.1"/>
</dbReference>
<comment type="caution">
    <text evidence="2">The sequence shown here is derived from an EMBL/GenBank/DDBJ whole genome shotgun (WGS) entry which is preliminary data.</text>
</comment>
<reference evidence="2 3" key="1">
    <citation type="submission" date="2020-08" db="EMBL/GenBank/DDBJ databases">
        <title>Novel species isolated from subtropical streams in China.</title>
        <authorList>
            <person name="Lu H."/>
        </authorList>
    </citation>
    <scope>NUCLEOTIDE SEQUENCE [LARGE SCALE GENOMIC DNA]</scope>
    <source>
        <strain evidence="2 3">CY22W</strain>
    </source>
</reference>
<name>A0ABR7A4S5_9BURK</name>
<organism evidence="2 3">
    <name type="scientific">Undibacterium curvum</name>
    <dbReference type="NCBI Taxonomy" id="2762294"/>
    <lineage>
        <taxon>Bacteria</taxon>
        <taxon>Pseudomonadati</taxon>
        <taxon>Pseudomonadota</taxon>
        <taxon>Betaproteobacteria</taxon>
        <taxon>Burkholderiales</taxon>
        <taxon>Oxalobacteraceae</taxon>
        <taxon>Undibacterium</taxon>
    </lineage>
</organism>
<evidence type="ECO:0000256" key="1">
    <source>
        <dbReference type="SAM" id="MobiDB-lite"/>
    </source>
</evidence>
<sequence>MKSLSWRTVILVWLMLLLPLQGFAAVSMWHCVQNKNLQYSVKLQTAKADSHCEQMQPSEQPEYAASDTASPSDHQLLKQAQADHCHGKSLCCVAVLMSAASLNSPGLTVIRMAAATPLPAYHSAELSLPERPPRLLS</sequence>
<evidence type="ECO:0008006" key="4">
    <source>
        <dbReference type="Google" id="ProtNLM"/>
    </source>
</evidence>
<keyword evidence="3" id="KW-1185">Reference proteome</keyword>
<feature type="region of interest" description="Disordered" evidence="1">
    <location>
        <begin position="50"/>
        <end position="80"/>
    </location>
</feature>
<evidence type="ECO:0000313" key="3">
    <source>
        <dbReference type="Proteomes" id="UP000654304"/>
    </source>
</evidence>